<dbReference type="InterPro" id="IPR000608">
    <property type="entry name" value="UBC"/>
</dbReference>
<gene>
    <name evidence="4" type="ORF">HO173_012031</name>
</gene>
<evidence type="ECO:0000313" key="4">
    <source>
        <dbReference type="EMBL" id="KAF6227701.1"/>
    </source>
</evidence>
<keyword evidence="5" id="KW-1185">Reference proteome</keyword>
<feature type="transmembrane region" description="Helical" evidence="2">
    <location>
        <begin position="309"/>
        <end position="333"/>
    </location>
</feature>
<feature type="domain" description="UBC core" evidence="3">
    <location>
        <begin position="33"/>
        <end position="70"/>
    </location>
</feature>
<keyword evidence="2" id="KW-0812">Transmembrane</keyword>
<feature type="compositionally biased region" description="Low complexity" evidence="1">
    <location>
        <begin position="76"/>
        <end position="89"/>
    </location>
</feature>
<keyword evidence="2" id="KW-1133">Transmembrane helix</keyword>
<proteinExistence type="predicted"/>
<name>A0A8H6CR31_9LECA</name>
<dbReference type="Pfam" id="PF00179">
    <property type="entry name" value="UQ_con"/>
    <property type="match status" value="1"/>
</dbReference>
<organism evidence="4 5">
    <name type="scientific">Letharia columbiana</name>
    <dbReference type="NCBI Taxonomy" id="112416"/>
    <lineage>
        <taxon>Eukaryota</taxon>
        <taxon>Fungi</taxon>
        <taxon>Dikarya</taxon>
        <taxon>Ascomycota</taxon>
        <taxon>Pezizomycotina</taxon>
        <taxon>Lecanoromycetes</taxon>
        <taxon>OSLEUM clade</taxon>
        <taxon>Lecanoromycetidae</taxon>
        <taxon>Lecanorales</taxon>
        <taxon>Lecanorineae</taxon>
        <taxon>Parmeliaceae</taxon>
        <taxon>Letharia</taxon>
    </lineage>
</organism>
<dbReference type="Proteomes" id="UP000578531">
    <property type="component" value="Unassembled WGS sequence"/>
</dbReference>
<dbReference type="OrthoDB" id="5596422at2759"/>
<sequence length="376" mass="41738">MSRRDLFESEARSFNAVVWRTLRSQRYKAYQIQCPYAPAILRFLVSFPPDYPTLPPVITFISDIFHPLVAPLTTHTYTTGSSSSETVSATDEERLPPGGFSLRHGFPHWFGRSQKSAKFSATSSKNVSDAHPGAANQREDVYKPPPPEDLSSRESSPRSATFRMSHVRTRPRRSIQPSQQTKITEVLEYMKSAFDDEIALDTLPLEAAGNSGAWKAWRAYRRSNEADSKLVDSAPSLHEQDEWSWDGVWEERVRKGVDASIAESTLYGGTSGGDDLIRFVDVGNDLTEAVRAGVLLSTNSMKGVNKSSWAPAPIVALTIVPILILALVTYTAIKCNTWAPALRLRFRTWPFPWAKPSFILGHKRSTSDSTGEGTGS</sequence>
<reference evidence="4 5" key="1">
    <citation type="journal article" date="2020" name="Genomics">
        <title>Complete, high-quality genomes from long-read metagenomic sequencing of two wolf lichen thalli reveals enigmatic genome architecture.</title>
        <authorList>
            <person name="McKenzie S.K."/>
            <person name="Walston R.F."/>
            <person name="Allen J.L."/>
        </authorList>
    </citation>
    <scope>NUCLEOTIDE SEQUENCE [LARGE SCALE GENOMIC DNA]</scope>
    <source>
        <strain evidence="4">WasteWater2</strain>
    </source>
</reference>
<comment type="caution">
    <text evidence="4">The sequence shown here is derived from an EMBL/GenBank/DDBJ whole genome shotgun (WGS) entry which is preliminary data.</text>
</comment>
<dbReference type="AlphaFoldDB" id="A0A8H6CR31"/>
<evidence type="ECO:0000259" key="3">
    <source>
        <dbReference type="Pfam" id="PF00179"/>
    </source>
</evidence>
<feature type="region of interest" description="Disordered" evidence="1">
    <location>
        <begin position="76"/>
        <end position="97"/>
    </location>
</feature>
<dbReference type="RefSeq" id="XP_037159192.1">
    <property type="nucleotide sequence ID" value="XM_037313904.1"/>
</dbReference>
<dbReference type="EMBL" id="JACCJC010000082">
    <property type="protein sequence ID" value="KAF6227701.1"/>
    <property type="molecule type" value="Genomic_DNA"/>
</dbReference>
<feature type="region of interest" description="Disordered" evidence="1">
    <location>
        <begin position="120"/>
        <end position="180"/>
    </location>
</feature>
<dbReference type="Gene3D" id="3.10.110.10">
    <property type="entry name" value="Ubiquitin Conjugating Enzyme"/>
    <property type="match status" value="1"/>
</dbReference>
<accession>A0A8H6CR31</accession>
<evidence type="ECO:0000313" key="5">
    <source>
        <dbReference type="Proteomes" id="UP000578531"/>
    </source>
</evidence>
<keyword evidence="2" id="KW-0472">Membrane</keyword>
<dbReference type="InterPro" id="IPR016135">
    <property type="entry name" value="UBQ-conjugating_enzyme/RWD"/>
</dbReference>
<evidence type="ECO:0000256" key="1">
    <source>
        <dbReference type="SAM" id="MobiDB-lite"/>
    </source>
</evidence>
<protein>
    <recommendedName>
        <fullName evidence="3">UBC core domain-containing protein</fullName>
    </recommendedName>
</protein>
<dbReference type="SUPFAM" id="SSF54495">
    <property type="entry name" value="UBC-like"/>
    <property type="match status" value="1"/>
</dbReference>
<dbReference type="GeneID" id="59293668"/>
<evidence type="ECO:0000256" key="2">
    <source>
        <dbReference type="SAM" id="Phobius"/>
    </source>
</evidence>